<keyword evidence="3" id="KW-1185">Reference proteome</keyword>
<protein>
    <submittedName>
        <fullName evidence="2">Uncharacterized protein</fullName>
    </submittedName>
</protein>
<proteinExistence type="predicted"/>
<feature type="region of interest" description="Disordered" evidence="1">
    <location>
        <begin position="107"/>
        <end position="130"/>
    </location>
</feature>
<dbReference type="OrthoDB" id="60033at2759"/>
<organism evidence="2 3">
    <name type="scientific">Pseudo-nitzschia multistriata</name>
    <dbReference type="NCBI Taxonomy" id="183589"/>
    <lineage>
        <taxon>Eukaryota</taxon>
        <taxon>Sar</taxon>
        <taxon>Stramenopiles</taxon>
        <taxon>Ochrophyta</taxon>
        <taxon>Bacillariophyta</taxon>
        <taxon>Bacillariophyceae</taxon>
        <taxon>Bacillariophycidae</taxon>
        <taxon>Bacillariales</taxon>
        <taxon>Bacillariaceae</taxon>
        <taxon>Pseudo-nitzschia</taxon>
    </lineage>
</organism>
<evidence type="ECO:0000313" key="2">
    <source>
        <dbReference type="EMBL" id="VEU39943.1"/>
    </source>
</evidence>
<feature type="region of interest" description="Disordered" evidence="1">
    <location>
        <begin position="175"/>
        <end position="194"/>
    </location>
</feature>
<feature type="region of interest" description="Disordered" evidence="1">
    <location>
        <begin position="22"/>
        <end position="62"/>
    </location>
</feature>
<reference evidence="2 3" key="1">
    <citation type="submission" date="2019-01" db="EMBL/GenBank/DDBJ databases">
        <authorList>
            <person name="Ferrante I. M."/>
        </authorList>
    </citation>
    <scope>NUCLEOTIDE SEQUENCE [LARGE SCALE GENOMIC DNA]</scope>
    <source>
        <strain evidence="2 3">B856</strain>
    </source>
</reference>
<dbReference type="EMBL" id="CAACVS010000247">
    <property type="protein sequence ID" value="VEU39943.1"/>
    <property type="molecule type" value="Genomic_DNA"/>
</dbReference>
<sequence>MAPCSYVNDATTDELGSLLLIKRKQGNEMKTKAGGKKRARGGKEQKSDGSASNKTNGDPVNPVLAGILYRSASSDNASATTTNTNNGTLQQSQKAIARVAVGKGVRHGYVPQQSKDRAKNGDSSSSSLYTQQAAAPGTFASSPVEVSLNALTQNFNQSMHQTIASSDGSLLNSAVHQGHQDTNHYTLPTPAPVSANNTGRVPYVPGSLHRDDSLVDLAMIPIVGDGSTGDSNVATSSGFSFVDFPFDSSIFSNEDPQI</sequence>
<dbReference type="AlphaFoldDB" id="A0A448ZD17"/>
<feature type="compositionally biased region" description="Polar residues" evidence="1">
    <location>
        <begin position="121"/>
        <end position="130"/>
    </location>
</feature>
<dbReference type="Proteomes" id="UP000291116">
    <property type="component" value="Unassembled WGS sequence"/>
</dbReference>
<gene>
    <name evidence="2" type="ORF">PSNMU_V1.4_AUG-EV-PASAV3_0068210</name>
</gene>
<feature type="compositionally biased region" description="Polar residues" evidence="1">
    <location>
        <begin position="48"/>
        <end position="58"/>
    </location>
</feature>
<accession>A0A448ZD17</accession>
<evidence type="ECO:0000256" key="1">
    <source>
        <dbReference type="SAM" id="MobiDB-lite"/>
    </source>
</evidence>
<evidence type="ECO:0000313" key="3">
    <source>
        <dbReference type="Proteomes" id="UP000291116"/>
    </source>
</evidence>
<name>A0A448ZD17_9STRA</name>